<name>A0A2T8F4M8_9ACTN</name>
<dbReference type="SFLD" id="SFLDS00001">
    <property type="entry name" value="Enolase"/>
    <property type="match status" value="1"/>
</dbReference>
<dbReference type="SUPFAM" id="SSF54826">
    <property type="entry name" value="Enolase N-terminal domain-like"/>
    <property type="match status" value="1"/>
</dbReference>
<evidence type="ECO:0000256" key="1">
    <source>
        <dbReference type="ARBA" id="ARBA00001936"/>
    </source>
</evidence>
<dbReference type="InterPro" id="IPR029017">
    <property type="entry name" value="Enolase-like_N"/>
</dbReference>
<dbReference type="GO" id="GO:0018850">
    <property type="term" value="F:chloromuconate cycloisomerase activity"/>
    <property type="evidence" value="ECO:0007669"/>
    <property type="project" value="InterPro"/>
</dbReference>
<keyword evidence="7" id="KW-0413">Isomerase</keyword>
<dbReference type="OrthoDB" id="5241672at2"/>
<dbReference type="NCBIfam" id="TIGR02534">
    <property type="entry name" value="mucon_cyclo"/>
    <property type="match status" value="1"/>
</dbReference>
<evidence type="ECO:0000256" key="5">
    <source>
        <dbReference type="ARBA" id="ARBA00023211"/>
    </source>
</evidence>
<reference evidence="7 8" key="1">
    <citation type="submission" date="2018-04" db="EMBL/GenBank/DDBJ databases">
        <title>Genome of Nocardioides gansuensis WSJ-1.</title>
        <authorList>
            <person name="Wu S."/>
            <person name="Wang G."/>
        </authorList>
    </citation>
    <scope>NUCLEOTIDE SEQUENCE [LARGE SCALE GENOMIC DNA]</scope>
    <source>
        <strain evidence="7 8">WSJ-1</strain>
    </source>
</reference>
<evidence type="ECO:0000256" key="3">
    <source>
        <dbReference type="ARBA" id="ARBA00022723"/>
    </source>
</evidence>
<dbReference type="InterPro" id="IPR034593">
    <property type="entry name" value="DgoD-like"/>
</dbReference>
<dbReference type="Pfam" id="PF02746">
    <property type="entry name" value="MR_MLE_N"/>
    <property type="match status" value="1"/>
</dbReference>
<dbReference type="PANTHER" id="PTHR48080">
    <property type="entry name" value="D-GALACTONATE DEHYDRATASE-RELATED"/>
    <property type="match status" value="1"/>
</dbReference>
<keyword evidence="4" id="KW-0058">Aromatic hydrocarbons catabolism</keyword>
<evidence type="ECO:0000313" key="7">
    <source>
        <dbReference type="EMBL" id="PVG80639.1"/>
    </source>
</evidence>
<keyword evidence="3" id="KW-0479">Metal-binding</keyword>
<dbReference type="AlphaFoldDB" id="A0A2T8F4M8"/>
<gene>
    <name evidence="7" type="ORF">DDE18_22095</name>
</gene>
<dbReference type="InterPro" id="IPR013342">
    <property type="entry name" value="Mandelate_racemase_C"/>
</dbReference>
<comment type="caution">
    <text evidence="7">The sequence shown here is derived from an EMBL/GenBank/DDBJ whole genome shotgun (WGS) entry which is preliminary data.</text>
</comment>
<dbReference type="SFLD" id="SFLDG00180">
    <property type="entry name" value="muconate_cycloisomerase"/>
    <property type="match status" value="1"/>
</dbReference>
<dbReference type="GO" id="GO:0030145">
    <property type="term" value="F:manganese ion binding"/>
    <property type="evidence" value="ECO:0007669"/>
    <property type="project" value="InterPro"/>
</dbReference>
<dbReference type="Gene3D" id="3.20.20.120">
    <property type="entry name" value="Enolase-like C-terminal domain"/>
    <property type="match status" value="1"/>
</dbReference>
<dbReference type="InterPro" id="IPR013370">
    <property type="entry name" value="Chloromuconate_cycloisomerase"/>
</dbReference>
<dbReference type="GO" id="GO:0018849">
    <property type="term" value="F:muconate cycloisomerase activity"/>
    <property type="evidence" value="ECO:0007669"/>
    <property type="project" value="InterPro"/>
</dbReference>
<dbReference type="InterPro" id="IPR036849">
    <property type="entry name" value="Enolase-like_C_sf"/>
</dbReference>
<dbReference type="SFLD" id="SFLDG01258">
    <property type="entry name" value="(chloro)muconate_cycloisomeras"/>
    <property type="match status" value="1"/>
</dbReference>
<dbReference type="SUPFAM" id="SSF51604">
    <property type="entry name" value="Enolase C-terminal domain-like"/>
    <property type="match status" value="1"/>
</dbReference>
<sequence>MPAPRAAPTPPTKGTSVSIPHEDLVIDRVETVILDVPLRRLHRFARVTMDAQPVLLAFVHTRGGATGVGEGVVPGGPWWGGESVESMKVTIDTYLAPLLIGRRVDQVEALWLDMGDLVAANLYAKTAVEVALHDAWARCLDLPLHDLLGGVTRTSIDVTWALGAEPVEVVVEEIQRILTAGTHTSFKLKMGAVDPAEDVQRIAAIAEKMAGAASLRVDLNARWDLLTSRTLLPRLAHAGIDLVEQPVPGEQVEALAEINAMLPIPVMADESLRTPHDALRLVRLRAADVWSIKVTKVGGLRRARDIVAIGAAAGIPVHAGTSIETGIGTAASLHLACAAPGVTWGSELFGPLLFVEDVVTTPLTYADGSLQLPTGPGLGVTPDPDAVRELRRTGLTRD</sequence>
<dbReference type="Gene3D" id="3.30.390.10">
    <property type="entry name" value="Enolase-like, N-terminal domain"/>
    <property type="match status" value="1"/>
</dbReference>
<keyword evidence="8" id="KW-1185">Reference proteome</keyword>
<dbReference type="SMART" id="SM00922">
    <property type="entry name" value="MR_MLE"/>
    <property type="match status" value="1"/>
</dbReference>
<dbReference type="InterPro" id="IPR013341">
    <property type="entry name" value="Mandelate_racemase_N_dom"/>
</dbReference>
<comment type="cofactor">
    <cofactor evidence="1">
        <name>Mn(2+)</name>
        <dbReference type="ChEBI" id="CHEBI:29035"/>
    </cofactor>
</comment>
<dbReference type="EMBL" id="QDGZ01000017">
    <property type="protein sequence ID" value="PVG80639.1"/>
    <property type="molecule type" value="Genomic_DNA"/>
</dbReference>
<feature type="domain" description="Mandelate racemase/muconate lactonizing enzyme C-terminal" evidence="6">
    <location>
        <begin position="167"/>
        <end position="265"/>
    </location>
</feature>
<accession>A0A2T8F4M8</accession>
<proteinExistence type="inferred from homology"/>
<evidence type="ECO:0000313" key="8">
    <source>
        <dbReference type="Proteomes" id="UP000246018"/>
    </source>
</evidence>
<evidence type="ECO:0000256" key="2">
    <source>
        <dbReference type="ARBA" id="ARBA00008031"/>
    </source>
</evidence>
<protein>
    <submittedName>
        <fullName evidence="7">Chloromuconate cycloisomerase</fullName>
    </submittedName>
</protein>
<dbReference type="Proteomes" id="UP000246018">
    <property type="component" value="Unassembled WGS sequence"/>
</dbReference>
<evidence type="ECO:0000256" key="4">
    <source>
        <dbReference type="ARBA" id="ARBA00022797"/>
    </source>
</evidence>
<comment type="similarity">
    <text evidence="2">Belongs to the mandelate racemase/muconate lactonizing enzyme family.</text>
</comment>
<organism evidence="7 8">
    <name type="scientific">Nocardioides gansuensis</name>
    <dbReference type="NCBI Taxonomy" id="2138300"/>
    <lineage>
        <taxon>Bacteria</taxon>
        <taxon>Bacillati</taxon>
        <taxon>Actinomycetota</taxon>
        <taxon>Actinomycetes</taxon>
        <taxon>Propionibacteriales</taxon>
        <taxon>Nocardioidaceae</taxon>
        <taxon>Nocardioides</taxon>
    </lineage>
</organism>
<keyword evidence="5" id="KW-0464">Manganese</keyword>
<dbReference type="Pfam" id="PF13378">
    <property type="entry name" value="MR_MLE_C"/>
    <property type="match status" value="1"/>
</dbReference>
<evidence type="ECO:0000259" key="6">
    <source>
        <dbReference type="SMART" id="SM00922"/>
    </source>
</evidence>
<dbReference type="SFLD" id="SFLDF00009">
    <property type="entry name" value="o-succinylbenzoate_synthase"/>
    <property type="match status" value="1"/>
</dbReference>
<dbReference type="InterPro" id="IPR029065">
    <property type="entry name" value="Enolase_C-like"/>
</dbReference>
<dbReference type="PANTHER" id="PTHR48080:SF3">
    <property type="entry name" value="ENOLASE SUPERFAMILY MEMBER DDB_G0284701"/>
    <property type="match status" value="1"/>
</dbReference>